<reference evidence="2" key="1">
    <citation type="submission" date="2020-05" db="UniProtKB">
        <authorList>
            <consortium name="EnsemblMetazoa"/>
        </authorList>
    </citation>
    <scope>IDENTIFICATION</scope>
    <source>
        <strain evidence="2">Jacobina</strain>
    </source>
</reference>
<dbReference type="EnsemblMetazoa" id="LLOJ009764-RA">
    <property type="protein sequence ID" value="LLOJ009764-PA"/>
    <property type="gene ID" value="LLOJ009764"/>
</dbReference>
<dbReference type="EMBL" id="AJWK01034038">
    <property type="status" value="NOT_ANNOTATED_CDS"/>
    <property type="molecule type" value="Genomic_DNA"/>
</dbReference>
<dbReference type="Proteomes" id="UP000092461">
    <property type="component" value="Unassembled WGS sequence"/>
</dbReference>
<accession>A0A1B0EXG9</accession>
<protein>
    <submittedName>
        <fullName evidence="2">Uncharacterized protein</fullName>
    </submittedName>
</protein>
<dbReference type="VEuPathDB" id="VectorBase:LLONM1_007841"/>
<proteinExistence type="predicted"/>
<evidence type="ECO:0000313" key="3">
    <source>
        <dbReference type="Proteomes" id="UP000092461"/>
    </source>
</evidence>
<sequence>MAAVIRVKRRVDEEPLNAFVLNCKRRKVSQENAPEAGASSSNNEHTKEETCTILKFAGTVETQSPVQRQGYSINPMALYT</sequence>
<keyword evidence="3" id="KW-1185">Reference proteome</keyword>
<dbReference type="EMBL" id="AJWK01034036">
    <property type="status" value="NOT_ANNOTATED_CDS"/>
    <property type="molecule type" value="Genomic_DNA"/>
</dbReference>
<organism evidence="2 3">
    <name type="scientific">Lutzomyia longipalpis</name>
    <name type="common">Sand fly</name>
    <dbReference type="NCBI Taxonomy" id="7200"/>
    <lineage>
        <taxon>Eukaryota</taxon>
        <taxon>Metazoa</taxon>
        <taxon>Ecdysozoa</taxon>
        <taxon>Arthropoda</taxon>
        <taxon>Hexapoda</taxon>
        <taxon>Insecta</taxon>
        <taxon>Pterygota</taxon>
        <taxon>Neoptera</taxon>
        <taxon>Endopterygota</taxon>
        <taxon>Diptera</taxon>
        <taxon>Nematocera</taxon>
        <taxon>Psychodoidea</taxon>
        <taxon>Psychodidae</taxon>
        <taxon>Lutzomyia</taxon>
        <taxon>Lutzomyia</taxon>
    </lineage>
</organism>
<name>A0A1B0EXG9_LUTLO</name>
<dbReference type="PANTHER" id="PTHR31196">
    <property type="entry name" value="RNA POLYMERASE II NUCLEAR LOCALIZATION PROTEIN SLC7A6OS-RELATED"/>
    <property type="match status" value="1"/>
</dbReference>
<evidence type="ECO:0000313" key="2">
    <source>
        <dbReference type="EnsemblMetazoa" id="LLOJ009764-PA"/>
    </source>
</evidence>
<dbReference type="EMBL" id="AJWK01034035">
    <property type="status" value="NOT_ANNOTATED_CDS"/>
    <property type="molecule type" value="Genomic_DNA"/>
</dbReference>
<dbReference type="InterPro" id="IPR040218">
    <property type="entry name" value="SLC7A6OS"/>
</dbReference>
<dbReference type="VEuPathDB" id="VectorBase:LLOJ009764"/>
<dbReference type="GO" id="GO:0032502">
    <property type="term" value="P:developmental process"/>
    <property type="evidence" value="ECO:0007669"/>
    <property type="project" value="TreeGrafter"/>
</dbReference>
<dbReference type="AlphaFoldDB" id="A0A1B0EXG9"/>
<dbReference type="EMBL" id="AJWK01034037">
    <property type="status" value="NOT_ANNOTATED_CDS"/>
    <property type="molecule type" value="Genomic_DNA"/>
</dbReference>
<dbReference type="PANTHER" id="PTHR31196:SF2">
    <property type="entry name" value="RNA POLYMERASE II NUCLEAR LOCALIZATION PROTEIN SLC7A6OS-RELATED"/>
    <property type="match status" value="1"/>
</dbReference>
<feature type="region of interest" description="Disordered" evidence="1">
    <location>
        <begin position="28"/>
        <end position="47"/>
    </location>
</feature>
<evidence type="ECO:0000256" key="1">
    <source>
        <dbReference type="SAM" id="MobiDB-lite"/>
    </source>
</evidence>